<name>A0A9P5C5B4_9PLEO</name>
<dbReference type="GO" id="GO:0006307">
    <property type="term" value="P:DNA alkylation repair"/>
    <property type="evidence" value="ECO:0007669"/>
    <property type="project" value="InterPro"/>
</dbReference>
<keyword evidence="9" id="KW-1185">Reference proteome</keyword>
<evidence type="ECO:0000256" key="1">
    <source>
        <dbReference type="ARBA" id="ARBA00022723"/>
    </source>
</evidence>
<evidence type="ECO:0000256" key="2">
    <source>
        <dbReference type="ARBA" id="ARBA00022771"/>
    </source>
</evidence>
<dbReference type="Pfam" id="PF13532">
    <property type="entry name" value="2OG-FeII_Oxy_2"/>
    <property type="match status" value="1"/>
</dbReference>
<feature type="region of interest" description="Disordered" evidence="5">
    <location>
        <begin position="1"/>
        <end position="28"/>
    </location>
</feature>
<dbReference type="SUPFAM" id="SSF51197">
    <property type="entry name" value="Clavaminate synthase-like"/>
    <property type="match status" value="1"/>
</dbReference>
<protein>
    <recommendedName>
        <fullName evidence="10">Fe2OG dioxygenase domain-containing protein</fullName>
    </recommendedName>
</protein>
<dbReference type="InterPro" id="IPR005123">
    <property type="entry name" value="Oxoglu/Fe-dep_dioxygenase_dom"/>
</dbReference>
<keyword evidence="3" id="KW-0862">Zinc</keyword>
<evidence type="ECO:0000256" key="3">
    <source>
        <dbReference type="ARBA" id="ARBA00022833"/>
    </source>
</evidence>
<sequence>MDAFVSRKRKRDDAQKTGPPEQEEESTDFKLALLASLHPTADETTLLEALLVSDGSVEHASACLKPEPGGAQSTLRSPRKRRNDATGVQSSLSLYRLNSGSSENGPSKKPLVKKGKTLYLFSPEDIEQHTPCSIIHNFLPAQQANALLQQLVDETPTYQSLEFKLFDRVVTSPHTFCFYVNSLGEAEEQKTQYLYDGRKIENVQQSTPEMLAAVPQVEEAVNAEIRRRIELFQPNGKKLKYQSPHPWRANTAFVNCYDGPQQHVGYHADQLTYLGPRAVIGSLSLGVAREFRVRKIHSADGDLRKEDGSLADAQGQISIHLPHNSLLVMHAEMQEEWKHSVAAAASIVPHPIAGNKRLNITYRYYRPSLHPRYTPKCRCGVPCVLRCATRKKDSRGRYMWMCHVHYVPGQDGCSFFQWAEFDEDGEPPWKARVENDEKRLVEERRAAV</sequence>
<organism evidence="8 9">
    <name type="scientific">Didymella heteroderae</name>
    <dbReference type="NCBI Taxonomy" id="1769908"/>
    <lineage>
        <taxon>Eukaryota</taxon>
        <taxon>Fungi</taxon>
        <taxon>Dikarya</taxon>
        <taxon>Ascomycota</taxon>
        <taxon>Pezizomycotina</taxon>
        <taxon>Dothideomycetes</taxon>
        <taxon>Pleosporomycetidae</taxon>
        <taxon>Pleosporales</taxon>
        <taxon>Pleosporineae</taxon>
        <taxon>Didymellaceae</taxon>
        <taxon>Didymella</taxon>
    </lineage>
</organism>
<feature type="domain" description="GRF-type" evidence="7">
    <location>
        <begin position="377"/>
        <end position="422"/>
    </location>
</feature>
<evidence type="ECO:0000256" key="4">
    <source>
        <dbReference type="PROSITE-ProRule" id="PRU01343"/>
    </source>
</evidence>
<comment type="caution">
    <text evidence="8">The sequence shown here is derived from an EMBL/GenBank/DDBJ whole genome shotgun (WGS) entry which is preliminary data.</text>
</comment>
<evidence type="ECO:0008006" key="10">
    <source>
        <dbReference type="Google" id="ProtNLM"/>
    </source>
</evidence>
<keyword evidence="2 4" id="KW-0863">Zinc-finger</keyword>
<dbReference type="FunFam" id="2.60.120.590:FF:000010">
    <property type="entry name" value="GRF zinc finger domain protein"/>
    <property type="match status" value="1"/>
</dbReference>
<dbReference type="PROSITE" id="PS51471">
    <property type="entry name" value="FE2OG_OXY"/>
    <property type="match status" value="1"/>
</dbReference>
<keyword evidence="1" id="KW-0479">Metal-binding</keyword>
<dbReference type="PANTHER" id="PTHR31212">
    <property type="entry name" value="ALPHA-KETOGLUTARATE-DEPENDENT DIOXYGENASE ALKB HOMOLOG 3"/>
    <property type="match status" value="1"/>
</dbReference>
<evidence type="ECO:0000256" key="5">
    <source>
        <dbReference type="SAM" id="MobiDB-lite"/>
    </source>
</evidence>
<dbReference type="AlphaFoldDB" id="A0A9P5C5B4"/>
<dbReference type="GO" id="GO:0051213">
    <property type="term" value="F:dioxygenase activity"/>
    <property type="evidence" value="ECO:0007669"/>
    <property type="project" value="InterPro"/>
</dbReference>
<dbReference type="InterPro" id="IPR032854">
    <property type="entry name" value="ALKBH3"/>
</dbReference>
<evidence type="ECO:0000313" key="9">
    <source>
        <dbReference type="Proteomes" id="UP000758155"/>
    </source>
</evidence>
<feature type="compositionally biased region" description="Polar residues" evidence="5">
    <location>
        <begin position="86"/>
        <end position="105"/>
    </location>
</feature>
<feature type="domain" description="Fe2OG dioxygenase" evidence="6">
    <location>
        <begin position="248"/>
        <end position="366"/>
    </location>
</feature>
<dbReference type="Gene3D" id="2.60.120.590">
    <property type="entry name" value="Alpha-ketoglutarate-dependent dioxygenase AlkB-like"/>
    <property type="match status" value="1"/>
</dbReference>
<evidence type="ECO:0000259" key="6">
    <source>
        <dbReference type="PROSITE" id="PS51471"/>
    </source>
</evidence>
<feature type="region of interest" description="Disordered" evidence="5">
    <location>
        <begin position="61"/>
        <end position="110"/>
    </location>
</feature>
<feature type="compositionally biased region" description="Basic residues" evidence="5">
    <location>
        <begin position="1"/>
        <end position="10"/>
    </location>
</feature>
<evidence type="ECO:0000313" key="8">
    <source>
        <dbReference type="EMBL" id="KAF3045006.1"/>
    </source>
</evidence>
<dbReference type="Proteomes" id="UP000758155">
    <property type="component" value="Unassembled WGS sequence"/>
</dbReference>
<dbReference type="OrthoDB" id="545910at2759"/>
<dbReference type="PROSITE" id="PS51999">
    <property type="entry name" value="ZF_GRF"/>
    <property type="match status" value="1"/>
</dbReference>
<proteinExistence type="predicted"/>
<dbReference type="InterPro" id="IPR027450">
    <property type="entry name" value="AlkB-like"/>
</dbReference>
<dbReference type="InterPro" id="IPR037151">
    <property type="entry name" value="AlkB-like_sf"/>
</dbReference>
<dbReference type="EMBL" id="SWKV01000007">
    <property type="protein sequence ID" value="KAF3045006.1"/>
    <property type="molecule type" value="Genomic_DNA"/>
</dbReference>
<evidence type="ECO:0000259" key="7">
    <source>
        <dbReference type="PROSITE" id="PS51999"/>
    </source>
</evidence>
<gene>
    <name evidence="8" type="ORF">E8E12_002752</name>
</gene>
<dbReference type="InterPro" id="IPR010666">
    <property type="entry name" value="Znf_GRF"/>
</dbReference>
<dbReference type="PANTHER" id="PTHR31212:SF4">
    <property type="entry name" value="ALPHA-KETOGLUTARATE-DEPENDENT DIOXYGENASE ALKB HOMOLOG 3"/>
    <property type="match status" value="1"/>
</dbReference>
<accession>A0A9P5C5B4</accession>
<dbReference type="GO" id="GO:0008270">
    <property type="term" value="F:zinc ion binding"/>
    <property type="evidence" value="ECO:0007669"/>
    <property type="project" value="UniProtKB-KW"/>
</dbReference>
<reference evidence="8" key="1">
    <citation type="submission" date="2019-04" db="EMBL/GenBank/DDBJ databases">
        <title>Sequencing of skin fungus with MAO and IRED activity.</title>
        <authorList>
            <person name="Marsaioli A.J."/>
            <person name="Bonatto J.M.C."/>
            <person name="Reis Junior O."/>
        </authorList>
    </citation>
    <scope>NUCLEOTIDE SEQUENCE</scope>
    <source>
        <strain evidence="8">28M1</strain>
    </source>
</reference>